<dbReference type="AlphaFoldDB" id="A0A024E6J7"/>
<name>A0A024E6J7_9PSED</name>
<protein>
    <submittedName>
        <fullName evidence="1">Uncharacterized protein</fullName>
    </submittedName>
</protein>
<proteinExistence type="predicted"/>
<dbReference type="Proteomes" id="UP000026913">
    <property type="component" value="Chromosome"/>
</dbReference>
<organism evidence="1 2">
    <name type="scientific">Pseudomonas mandelii JR-1</name>
    <dbReference type="NCBI Taxonomy" id="1147786"/>
    <lineage>
        <taxon>Bacteria</taxon>
        <taxon>Pseudomonadati</taxon>
        <taxon>Pseudomonadota</taxon>
        <taxon>Gammaproteobacteria</taxon>
        <taxon>Pseudomonadales</taxon>
        <taxon>Pseudomonadaceae</taxon>
        <taxon>Pseudomonas</taxon>
    </lineage>
</organism>
<dbReference type="EMBL" id="CP005960">
    <property type="protein sequence ID" value="AHZ68432.1"/>
    <property type="molecule type" value="Genomic_DNA"/>
</dbReference>
<gene>
    <name evidence="1" type="ORF">OU5_1353</name>
</gene>
<evidence type="ECO:0000313" key="1">
    <source>
        <dbReference type="EMBL" id="AHZ68432.1"/>
    </source>
</evidence>
<reference evidence="1 2" key="1">
    <citation type="journal article" date="2012" name="J. Bacteriol.">
        <title>Genome sequence of cold-adapted Pseudomonas mandelii strain JR-1.</title>
        <authorList>
            <person name="Jang S.H."/>
            <person name="Kim J."/>
            <person name="Kim J."/>
            <person name="Hong S."/>
            <person name="Lee C."/>
        </authorList>
    </citation>
    <scope>NUCLEOTIDE SEQUENCE [LARGE SCALE GENOMIC DNA]</scope>
    <source>
        <strain evidence="1 2">JR-1</strain>
    </source>
</reference>
<dbReference type="KEGG" id="pman:OU5_1353"/>
<accession>A0A024E6J7</accession>
<evidence type="ECO:0000313" key="2">
    <source>
        <dbReference type="Proteomes" id="UP000026913"/>
    </source>
</evidence>
<sequence length="41" mass="4741">MDGKLSERHGETSLFDIYLRLCTVTATIHLSLCRHPNKARR</sequence>
<dbReference type="HOGENOM" id="CLU_3275335_0_0_6"/>